<dbReference type="InterPro" id="IPR004045">
    <property type="entry name" value="Glutathione_S-Trfase_N"/>
</dbReference>
<dbReference type="GO" id="GO:0045174">
    <property type="term" value="F:glutathione dehydrogenase (ascorbate) activity"/>
    <property type="evidence" value="ECO:0007669"/>
    <property type="project" value="UniProtKB-EC"/>
</dbReference>
<dbReference type="AlphaFoldDB" id="A0A7S3A3S5"/>
<dbReference type="InterPro" id="IPR036249">
    <property type="entry name" value="Thioredoxin-like_sf"/>
</dbReference>
<dbReference type="InterPro" id="IPR036282">
    <property type="entry name" value="Glutathione-S-Trfase_C_sf"/>
</dbReference>
<keyword evidence="3" id="KW-0808">Transferase</keyword>
<dbReference type="GO" id="GO:0016740">
    <property type="term" value="F:transferase activity"/>
    <property type="evidence" value="ECO:0007669"/>
    <property type="project" value="UniProtKB-KW"/>
</dbReference>
<dbReference type="PANTHER" id="PTHR44420">
    <property type="entry name" value="GLUTATHIONE S-TRANSFERASE DHAR2-RELATED"/>
    <property type="match status" value="1"/>
</dbReference>
<evidence type="ECO:0000256" key="1">
    <source>
        <dbReference type="ARBA" id="ARBA00012436"/>
    </source>
</evidence>
<sequence>MGEDLVAFAGLGVTGRPRNVTRSGRVASNSRGSYKVARVGQRVARFAQAVDNGGSGGNAGGTGGGSTGNGDEDADGDDSEKGRPKNYLGALFDKLITLLGNVLGGITQVPTQIIVAMTAIATTLLNNFFQGRSRIRDRLLAQEEKRSSEQEENRRRMYNSYREYSEPLLKAAAKLQDHLYIIGRRKATGKKVLDNPKYTAYLLGRFFCYVEVFKQLSPSMAFGKPRRDRIFSNILGRIQVILAMDNSELVQLYGGDNCSSNIENPFKIPSQEQASLGQLMLRERWLEYNFRGGSPHKTSSYAHSGVHFPEFTELLEENSEFSRWFGPLVEALNPDHVIGASDSQNLRLGLFQTALVDLVDFLDPAPMCTIIPAYRRRRLYTPPRMVHTKLPQTLANIYSEEADQRDGMLPQFHGVPNTVDVFVSGPTGVGSTFHTKVSNVIGDCPYSHRVLLALEEKQVSYNLITIDRKLRPSWYYNVHPEAKVPVISHDGILIEESSNIVDYLESKFPEKLLAQRNPKVATDPLPVIEAFRSRFTSFIEHEDEKPEFMESLVSLDSLLQRFITTERGPFFGGKKLSEEDVVVMPYLYHMEIAGKIVRDFELPHGLFPSIRNYMDAMKAHPTFQKTKAKPENLLFGYVELHGGLHHDELSSVSDILE</sequence>
<comment type="similarity">
    <text evidence="5">Belongs to the GST superfamily. DHAR family.</text>
</comment>
<proteinExistence type="inferred from homology"/>
<dbReference type="SUPFAM" id="SSF52833">
    <property type="entry name" value="Thioredoxin-like"/>
    <property type="match status" value="1"/>
</dbReference>
<dbReference type="Gene3D" id="3.40.30.10">
    <property type="entry name" value="Glutaredoxin"/>
    <property type="match status" value="1"/>
</dbReference>
<evidence type="ECO:0000256" key="4">
    <source>
        <dbReference type="ARBA" id="ARBA00023002"/>
    </source>
</evidence>
<dbReference type="SUPFAM" id="SSF47616">
    <property type="entry name" value="GST C-terminal domain-like"/>
    <property type="match status" value="1"/>
</dbReference>
<dbReference type="EMBL" id="HBHW01035933">
    <property type="protein sequence ID" value="CAE0059487.1"/>
    <property type="molecule type" value="Transcribed_RNA"/>
</dbReference>
<feature type="compositionally biased region" description="Gly residues" evidence="7">
    <location>
        <begin position="53"/>
        <end position="68"/>
    </location>
</feature>
<comment type="catalytic activity">
    <reaction evidence="6">
        <text>L-dehydroascorbate + 2 glutathione = glutathione disulfide + L-ascorbate</text>
        <dbReference type="Rhea" id="RHEA:24424"/>
        <dbReference type="ChEBI" id="CHEBI:38290"/>
        <dbReference type="ChEBI" id="CHEBI:57925"/>
        <dbReference type="ChEBI" id="CHEBI:58297"/>
        <dbReference type="ChEBI" id="CHEBI:58539"/>
        <dbReference type="EC" id="1.8.5.1"/>
    </reaction>
</comment>
<accession>A0A7S3A3S5</accession>
<keyword evidence="2" id="KW-0216">Detoxification</keyword>
<dbReference type="PROSITE" id="PS50404">
    <property type="entry name" value="GST_NTER"/>
    <property type="match status" value="1"/>
</dbReference>
<dbReference type="InterPro" id="IPR044627">
    <property type="entry name" value="DHAR1/2/3/4"/>
</dbReference>
<gene>
    <name evidence="9" type="ORF">RMAR00112_LOCUS27552</name>
</gene>
<dbReference type="SFLD" id="SFLDS00019">
    <property type="entry name" value="Glutathione_Transferase_(cytos"/>
    <property type="match status" value="1"/>
</dbReference>
<feature type="domain" description="GST N-terminal" evidence="8">
    <location>
        <begin position="434"/>
        <end position="512"/>
    </location>
</feature>
<dbReference type="InterPro" id="IPR040079">
    <property type="entry name" value="Glutathione_S-Trfase"/>
</dbReference>
<evidence type="ECO:0000256" key="3">
    <source>
        <dbReference type="ARBA" id="ARBA00022679"/>
    </source>
</evidence>
<dbReference type="GO" id="GO:0033355">
    <property type="term" value="P:ascorbate glutathione cycle"/>
    <property type="evidence" value="ECO:0007669"/>
    <property type="project" value="InterPro"/>
</dbReference>
<protein>
    <recommendedName>
        <fullName evidence="1">glutathione dehydrogenase (ascorbate)</fullName>
        <ecNumber evidence="1">1.8.5.1</ecNumber>
    </recommendedName>
</protein>
<evidence type="ECO:0000256" key="2">
    <source>
        <dbReference type="ARBA" id="ARBA00022575"/>
    </source>
</evidence>
<dbReference type="EC" id="1.8.5.1" evidence="1"/>
<dbReference type="PANTHER" id="PTHR44420:SF2">
    <property type="entry name" value="GLUTATHIONE S-TRANSFERASE DHAR2-RELATED"/>
    <property type="match status" value="1"/>
</dbReference>
<dbReference type="Pfam" id="PF13409">
    <property type="entry name" value="GST_N_2"/>
    <property type="match status" value="1"/>
</dbReference>
<evidence type="ECO:0000256" key="5">
    <source>
        <dbReference type="ARBA" id="ARBA00024194"/>
    </source>
</evidence>
<keyword evidence="4" id="KW-0560">Oxidoreductase</keyword>
<evidence type="ECO:0000313" key="9">
    <source>
        <dbReference type="EMBL" id="CAE0059487.1"/>
    </source>
</evidence>
<dbReference type="Gene3D" id="1.20.1050.10">
    <property type="match status" value="1"/>
</dbReference>
<reference evidence="9" key="1">
    <citation type="submission" date="2021-01" db="EMBL/GenBank/DDBJ databases">
        <authorList>
            <person name="Corre E."/>
            <person name="Pelletier E."/>
            <person name="Niang G."/>
            <person name="Scheremetjew M."/>
            <person name="Finn R."/>
            <person name="Kale V."/>
            <person name="Holt S."/>
            <person name="Cochrane G."/>
            <person name="Meng A."/>
            <person name="Brown T."/>
            <person name="Cohen L."/>
        </authorList>
    </citation>
    <scope>NUCLEOTIDE SEQUENCE</scope>
    <source>
        <strain evidence="9">CCMP 769</strain>
    </source>
</reference>
<organism evidence="9">
    <name type="scientific">Rhodosorus marinus</name>
    <dbReference type="NCBI Taxonomy" id="101924"/>
    <lineage>
        <taxon>Eukaryota</taxon>
        <taxon>Rhodophyta</taxon>
        <taxon>Stylonematophyceae</taxon>
        <taxon>Stylonematales</taxon>
        <taxon>Stylonemataceae</taxon>
        <taxon>Rhodosorus</taxon>
    </lineage>
</organism>
<dbReference type="SFLD" id="SFLDG00358">
    <property type="entry name" value="Main_(cytGST)"/>
    <property type="match status" value="1"/>
</dbReference>
<evidence type="ECO:0000259" key="8">
    <source>
        <dbReference type="PROSITE" id="PS50404"/>
    </source>
</evidence>
<name>A0A7S3A3S5_9RHOD</name>
<evidence type="ECO:0000256" key="6">
    <source>
        <dbReference type="ARBA" id="ARBA00049544"/>
    </source>
</evidence>
<evidence type="ECO:0000256" key="7">
    <source>
        <dbReference type="SAM" id="MobiDB-lite"/>
    </source>
</evidence>
<feature type="region of interest" description="Disordered" evidence="7">
    <location>
        <begin position="50"/>
        <end position="82"/>
    </location>
</feature>
<dbReference type="CDD" id="cd00570">
    <property type="entry name" value="GST_N_family"/>
    <property type="match status" value="1"/>
</dbReference>